<comment type="similarity">
    <text evidence="2 3">Belongs to the IspF family.</text>
</comment>
<dbReference type="AlphaFoldDB" id="A0A2S5TBP5"/>
<feature type="binding site" evidence="2">
    <location>
        <position position="144"/>
    </location>
    <ligand>
        <name>4-CDP-2-C-methyl-D-erythritol 2-phosphate</name>
        <dbReference type="ChEBI" id="CHEBI:57919"/>
    </ligand>
</feature>
<feature type="binding site" evidence="2">
    <location>
        <begin position="10"/>
        <end position="12"/>
    </location>
    <ligand>
        <name>4-CDP-2-C-methyl-D-erythritol 2-phosphate</name>
        <dbReference type="ChEBI" id="CHEBI:57919"/>
    </ligand>
</feature>
<dbReference type="SUPFAM" id="SSF69765">
    <property type="entry name" value="IpsF-like"/>
    <property type="match status" value="1"/>
</dbReference>
<keyword evidence="2 3" id="KW-0456">Lyase</keyword>
<evidence type="ECO:0000256" key="2">
    <source>
        <dbReference type="HAMAP-Rule" id="MF_00107"/>
    </source>
</evidence>
<feature type="binding site" evidence="2">
    <location>
        <begin position="134"/>
        <end position="137"/>
    </location>
    <ligand>
        <name>4-CDP-2-C-methyl-D-erythritol 2-phosphate</name>
        <dbReference type="ChEBI" id="CHEBI:57919"/>
    </ligand>
</feature>
<feature type="binding site" evidence="2">
    <location>
        <begin position="36"/>
        <end position="37"/>
    </location>
    <ligand>
        <name>4-CDP-2-C-methyl-D-erythritol 2-phosphate</name>
        <dbReference type="ChEBI" id="CHEBI:57919"/>
    </ligand>
</feature>
<evidence type="ECO:0000259" key="4">
    <source>
        <dbReference type="Pfam" id="PF02542"/>
    </source>
</evidence>
<protein>
    <recommendedName>
        <fullName evidence="2 3">2-C-methyl-D-erythritol 2,4-cyclodiphosphate synthase</fullName>
        <shortName evidence="2">MECDP-synthase</shortName>
        <shortName evidence="2">MECPP-synthase</shortName>
        <shortName evidence="2">MECPS</shortName>
        <ecNumber evidence="2 3">4.6.1.12</ecNumber>
    </recommendedName>
</protein>
<comment type="subunit">
    <text evidence="2">Homotrimer.</text>
</comment>
<proteinExistence type="inferred from homology"/>
<keyword evidence="6" id="KW-1185">Reference proteome</keyword>
<dbReference type="GO" id="GO:0016114">
    <property type="term" value="P:terpenoid biosynthetic process"/>
    <property type="evidence" value="ECO:0007669"/>
    <property type="project" value="InterPro"/>
</dbReference>
<comment type="caution">
    <text evidence="2">Lacks conserved residue(s) required for the propagation of feature annotation.</text>
</comment>
<feature type="binding site" evidence="2">
    <location>
        <position position="44"/>
    </location>
    <ligand>
        <name>a divalent metal cation</name>
        <dbReference type="ChEBI" id="CHEBI:60240"/>
    </ligand>
</feature>
<keyword evidence="2" id="KW-0479">Metal-binding</keyword>
<comment type="catalytic activity">
    <reaction evidence="2 3">
        <text>4-CDP-2-C-methyl-D-erythritol 2-phosphate = 2-C-methyl-D-erythritol 2,4-cyclic diphosphate + CMP</text>
        <dbReference type="Rhea" id="RHEA:23864"/>
        <dbReference type="ChEBI" id="CHEBI:57919"/>
        <dbReference type="ChEBI" id="CHEBI:58483"/>
        <dbReference type="ChEBI" id="CHEBI:60377"/>
        <dbReference type="EC" id="4.6.1.12"/>
    </reaction>
</comment>
<sequence length="161" mass="16971">MKLRIGHGFDAHRIEAGEGVHLGGVHIPCAWRIIAHSDGDAMIHALCDALLGAIGGGDIGKLFPDTDARFKGIDSRRLLAEVMRRVREAGYGVVNADLTLIAQVPRVSPHTQAMRETLAADLGVDIACVNVKATTNEGMGHIGRKEGIAAHAVVLLAQAAC</sequence>
<feature type="site" description="Transition state stabilizer" evidence="2">
    <location>
        <position position="135"/>
    </location>
</feature>
<evidence type="ECO:0000256" key="3">
    <source>
        <dbReference type="RuleBase" id="RU004395"/>
    </source>
</evidence>
<organism evidence="5 6">
    <name type="scientific">Solimonas fluminis</name>
    <dbReference type="NCBI Taxonomy" id="2086571"/>
    <lineage>
        <taxon>Bacteria</taxon>
        <taxon>Pseudomonadati</taxon>
        <taxon>Pseudomonadota</taxon>
        <taxon>Gammaproteobacteria</taxon>
        <taxon>Nevskiales</taxon>
        <taxon>Nevskiaceae</taxon>
        <taxon>Solimonas</taxon>
    </lineage>
</organism>
<dbReference type="EC" id="4.6.1.12" evidence="2 3"/>
<feature type="binding site" evidence="2">
    <location>
        <begin position="63"/>
        <end position="67"/>
    </location>
    <ligand>
        <name>4-CDP-2-C-methyl-D-erythritol 2-phosphate</name>
        <dbReference type="ChEBI" id="CHEBI:57919"/>
    </ligand>
</feature>
<dbReference type="EMBL" id="PSNW01000014">
    <property type="protein sequence ID" value="PPE72258.1"/>
    <property type="molecule type" value="Genomic_DNA"/>
</dbReference>
<comment type="caution">
    <text evidence="5">The sequence shown here is derived from an EMBL/GenBank/DDBJ whole genome shotgun (WGS) entry which is preliminary data.</text>
</comment>
<dbReference type="PANTHER" id="PTHR43181:SF1">
    <property type="entry name" value="2-C-METHYL-D-ERYTHRITOL 2,4-CYCLODIPHOSPHATE SYNTHASE, CHLOROPLASTIC"/>
    <property type="match status" value="1"/>
</dbReference>
<dbReference type="NCBIfam" id="TIGR00151">
    <property type="entry name" value="ispF"/>
    <property type="match status" value="1"/>
</dbReference>
<accession>A0A2S5TBP5</accession>
<dbReference type="OrthoDB" id="9804336at2"/>
<dbReference type="InterPro" id="IPR003526">
    <property type="entry name" value="MECDP_synthase"/>
</dbReference>
<comment type="pathway">
    <text evidence="2">Isoprenoid biosynthesis; isopentenyl diphosphate biosynthesis via DXP pathway; isopentenyl diphosphate from 1-deoxy-D-xylulose 5-phosphate: step 4/6.</text>
</comment>
<feature type="binding site" evidence="2">
    <location>
        <position position="12"/>
    </location>
    <ligand>
        <name>a divalent metal cation</name>
        <dbReference type="ChEBI" id="CHEBI:60240"/>
    </ligand>
</feature>
<reference evidence="5 6" key="1">
    <citation type="submission" date="2018-02" db="EMBL/GenBank/DDBJ databases">
        <title>Genome sequencing of Solimonas sp. HR-BB.</title>
        <authorList>
            <person name="Lee Y."/>
            <person name="Jeon C.O."/>
        </authorList>
    </citation>
    <scope>NUCLEOTIDE SEQUENCE [LARGE SCALE GENOMIC DNA]</scope>
    <source>
        <strain evidence="5 6">HR-BB</strain>
    </source>
</reference>
<dbReference type="Gene3D" id="3.30.1330.50">
    <property type="entry name" value="2-C-methyl-D-erythritol 2,4-cyclodiphosphate synthase"/>
    <property type="match status" value="1"/>
</dbReference>
<dbReference type="PANTHER" id="PTHR43181">
    <property type="entry name" value="2-C-METHYL-D-ERYTHRITOL 2,4-CYCLODIPHOSPHATE SYNTHASE, CHLOROPLASTIC"/>
    <property type="match status" value="1"/>
</dbReference>
<evidence type="ECO:0000256" key="1">
    <source>
        <dbReference type="ARBA" id="ARBA00023229"/>
    </source>
</evidence>
<dbReference type="InterPro" id="IPR036571">
    <property type="entry name" value="MECDP_synthase_sf"/>
</dbReference>
<feature type="binding site" evidence="2">
    <location>
        <begin position="58"/>
        <end position="60"/>
    </location>
    <ligand>
        <name>4-CDP-2-C-methyl-D-erythritol 2-phosphate</name>
        <dbReference type="ChEBI" id="CHEBI:57919"/>
    </ligand>
</feature>
<evidence type="ECO:0000313" key="6">
    <source>
        <dbReference type="Proteomes" id="UP000238220"/>
    </source>
</evidence>
<gene>
    <name evidence="2" type="primary">ispF</name>
    <name evidence="5" type="ORF">C3942_19320</name>
</gene>
<dbReference type="Proteomes" id="UP000238220">
    <property type="component" value="Unassembled WGS sequence"/>
</dbReference>
<dbReference type="GO" id="GO:0046872">
    <property type="term" value="F:metal ion binding"/>
    <property type="evidence" value="ECO:0007669"/>
    <property type="project" value="UniProtKB-KW"/>
</dbReference>
<dbReference type="GO" id="GO:0008685">
    <property type="term" value="F:2-C-methyl-D-erythritol 2,4-cyclodiphosphate synthase activity"/>
    <property type="evidence" value="ECO:0007669"/>
    <property type="project" value="UniProtKB-UniRule"/>
</dbReference>
<keyword evidence="1 2" id="KW-0414">Isoprene biosynthesis</keyword>
<feature type="domain" description="2-C-methyl-D-erythritol 2,4-cyclodiphosphate synthase" evidence="4">
    <location>
        <begin position="3"/>
        <end position="156"/>
    </location>
</feature>
<dbReference type="UniPathway" id="UPA00056">
    <property type="reaction ID" value="UER00095"/>
</dbReference>
<comment type="function">
    <text evidence="2">Involved in the biosynthesis of isopentenyl diphosphate (IPP) and dimethylallyl diphosphate (DMAPP), two major building blocks of isoprenoid compounds. Catalyzes the conversion of 4-diphosphocytidyl-2-C-methyl-D-erythritol 2-phosphate (CDP-ME2P) to 2-C-methyl-D-erythritol 2,4-cyclodiphosphate (ME-CPP) with a corresponding release of cytidine 5-monophosphate (CMP).</text>
</comment>
<comment type="cofactor">
    <cofactor evidence="2">
        <name>a divalent metal cation</name>
        <dbReference type="ChEBI" id="CHEBI:60240"/>
    </cofactor>
    <text evidence="2">Binds 1 divalent metal cation per subunit.</text>
</comment>
<evidence type="ECO:0000313" key="5">
    <source>
        <dbReference type="EMBL" id="PPE72258.1"/>
    </source>
</evidence>
<dbReference type="CDD" id="cd00554">
    <property type="entry name" value="MECDP_synthase"/>
    <property type="match status" value="1"/>
</dbReference>
<feature type="binding site" evidence="2">
    <location>
        <position position="10"/>
    </location>
    <ligand>
        <name>a divalent metal cation</name>
        <dbReference type="ChEBI" id="CHEBI:60240"/>
    </ligand>
</feature>
<dbReference type="Pfam" id="PF02542">
    <property type="entry name" value="YgbB"/>
    <property type="match status" value="1"/>
</dbReference>
<dbReference type="GO" id="GO:0019288">
    <property type="term" value="P:isopentenyl diphosphate biosynthetic process, methylerythritol 4-phosphate pathway"/>
    <property type="evidence" value="ECO:0007669"/>
    <property type="project" value="UniProtKB-UniRule"/>
</dbReference>
<feature type="site" description="Transition state stabilizer" evidence="2">
    <location>
        <position position="36"/>
    </location>
</feature>
<name>A0A2S5TBP5_9GAMM</name>
<dbReference type="HAMAP" id="MF_00107">
    <property type="entry name" value="IspF"/>
    <property type="match status" value="1"/>
</dbReference>
<dbReference type="RefSeq" id="WP_104232013.1">
    <property type="nucleotide sequence ID" value="NZ_PSNW01000014.1"/>
</dbReference>